<dbReference type="InterPro" id="IPR029058">
    <property type="entry name" value="AB_hydrolase_fold"/>
</dbReference>
<dbReference type="Gene3D" id="3.40.50.12670">
    <property type="match status" value="1"/>
</dbReference>
<protein>
    <submittedName>
        <fullName evidence="6">Uncharacterized protein</fullName>
    </submittedName>
</protein>
<dbReference type="Proteomes" id="UP001346149">
    <property type="component" value="Unassembled WGS sequence"/>
</dbReference>
<dbReference type="AlphaFoldDB" id="A0AAN7LRE8"/>
<keyword evidence="4" id="KW-0378">Hydrolase</keyword>
<dbReference type="PRINTS" id="PR00724">
    <property type="entry name" value="CRBOXYPTASEC"/>
</dbReference>
<evidence type="ECO:0000256" key="3">
    <source>
        <dbReference type="ARBA" id="ARBA00022670"/>
    </source>
</evidence>
<gene>
    <name evidence="6" type="ORF">SAY86_017498</name>
</gene>
<organism evidence="6 7">
    <name type="scientific">Trapa natans</name>
    <name type="common">Water chestnut</name>
    <dbReference type="NCBI Taxonomy" id="22666"/>
    <lineage>
        <taxon>Eukaryota</taxon>
        <taxon>Viridiplantae</taxon>
        <taxon>Streptophyta</taxon>
        <taxon>Embryophyta</taxon>
        <taxon>Tracheophyta</taxon>
        <taxon>Spermatophyta</taxon>
        <taxon>Magnoliopsida</taxon>
        <taxon>eudicotyledons</taxon>
        <taxon>Gunneridae</taxon>
        <taxon>Pentapetalae</taxon>
        <taxon>rosids</taxon>
        <taxon>malvids</taxon>
        <taxon>Myrtales</taxon>
        <taxon>Lythraceae</taxon>
        <taxon>Trapa</taxon>
    </lineage>
</organism>
<comment type="caution">
    <text evidence="6">The sequence shown here is derived from an EMBL/GenBank/DDBJ whole genome shotgun (WGS) entry which is preliminary data.</text>
</comment>
<evidence type="ECO:0000256" key="4">
    <source>
        <dbReference type="ARBA" id="ARBA00022801"/>
    </source>
</evidence>
<dbReference type="GO" id="GO:0006508">
    <property type="term" value="P:proteolysis"/>
    <property type="evidence" value="ECO:0007669"/>
    <property type="project" value="UniProtKB-KW"/>
</dbReference>
<dbReference type="GO" id="GO:0016747">
    <property type="term" value="F:acyltransferase activity, transferring groups other than amino-acyl groups"/>
    <property type="evidence" value="ECO:0007669"/>
    <property type="project" value="TreeGrafter"/>
</dbReference>
<keyword evidence="3" id="KW-0645">Protease</keyword>
<dbReference type="Pfam" id="PF00450">
    <property type="entry name" value="Peptidase_S10"/>
    <property type="match status" value="1"/>
</dbReference>
<keyword evidence="7" id="KW-1185">Reference proteome</keyword>
<proteinExistence type="inferred from homology"/>
<evidence type="ECO:0000256" key="2">
    <source>
        <dbReference type="ARBA" id="ARBA00022645"/>
    </source>
</evidence>
<dbReference type="GO" id="GO:0019748">
    <property type="term" value="P:secondary metabolic process"/>
    <property type="evidence" value="ECO:0007669"/>
    <property type="project" value="TreeGrafter"/>
</dbReference>
<accession>A0AAN7LRE8</accession>
<dbReference type="PANTHER" id="PTHR11802">
    <property type="entry name" value="SERINE PROTEASE FAMILY S10 SERINE CARBOXYPEPTIDASE"/>
    <property type="match status" value="1"/>
</dbReference>
<keyword evidence="2" id="KW-0121">Carboxypeptidase</keyword>
<name>A0AAN7LRE8_TRANT</name>
<dbReference type="InterPro" id="IPR001563">
    <property type="entry name" value="Peptidase_S10"/>
</dbReference>
<dbReference type="PANTHER" id="PTHR11802:SF347">
    <property type="entry name" value="SERINE CARBOXYPEPTIDASE-LIKE 18"/>
    <property type="match status" value="1"/>
</dbReference>
<comment type="similarity">
    <text evidence="1">Belongs to the peptidase S10 family.</text>
</comment>
<reference evidence="6 7" key="1">
    <citation type="journal article" date="2023" name="Hortic Res">
        <title>Pangenome of water caltrop reveals structural variations and asymmetric subgenome divergence after allopolyploidization.</title>
        <authorList>
            <person name="Zhang X."/>
            <person name="Chen Y."/>
            <person name="Wang L."/>
            <person name="Yuan Y."/>
            <person name="Fang M."/>
            <person name="Shi L."/>
            <person name="Lu R."/>
            <person name="Comes H.P."/>
            <person name="Ma Y."/>
            <person name="Chen Y."/>
            <person name="Huang G."/>
            <person name="Zhou Y."/>
            <person name="Zheng Z."/>
            <person name="Qiu Y."/>
        </authorList>
    </citation>
    <scope>NUCLEOTIDE SEQUENCE [LARGE SCALE GENOMIC DNA]</scope>
    <source>
        <strain evidence="6">F231</strain>
    </source>
</reference>
<dbReference type="FunFam" id="3.40.50.1820:FF:000072">
    <property type="entry name" value="Serine carboxypeptidase-like 19"/>
    <property type="match status" value="1"/>
</dbReference>
<dbReference type="PROSITE" id="PS00560">
    <property type="entry name" value="CARBOXYPEPT_SER_HIS"/>
    <property type="match status" value="1"/>
</dbReference>
<evidence type="ECO:0000313" key="6">
    <source>
        <dbReference type="EMBL" id="KAK4790194.1"/>
    </source>
</evidence>
<dbReference type="GO" id="GO:0004185">
    <property type="term" value="F:serine-type carboxypeptidase activity"/>
    <property type="evidence" value="ECO:0007669"/>
    <property type="project" value="InterPro"/>
</dbReference>
<dbReference type="FunFam" id="3.40.50.12670:FF:000002">
    <property type="entry name" value="Carboxypeptidase"/>
    <property type="match status" value="1"/>
</dbReference>
<evidence type="ECO:0000256" key="1">
    <source>
        <dbReference type="ARBA" id="ARBA00009431"/>
    </source>
</evidence>
<dbReference type="SUPFAM" id="SSF53474">
    <property type="entry name" value="alpha/beta-Hydrolases"/>
    <property type="match status" value="1"/>
</dbReference>
<evidence type="ECO:0000313" key="7">
    <source>
        <dbReference type="Proteomes" id="UP001346149"/>
    </source>
</evidence>
<keyword evidence="5" id="KW-0325">Glycoprotein</keyword>
<dbReference type="EMBL" id="JAXQNO010000010">
    <property type="protein sequence ID" value="KAK4790194.1"/>
    <property type="molecule type" value="Genomic_DNA"/>
</dbReference>
<dbReference type="InterPro" id="IPR033124">
    <property type="entry name" value="Ser_caboxypep_his_AS"/>
</dbReference>
<sequence length="486" mass="54435">MGISGRKCFGPSGCIVRACLGLLAMIVIFAGVGAASFSQSFVETLPGYPGKLPFKLETGYVGVGDMNELQLFYYFVESERDPSADPLVLWLTGGPGCSGFSALAFETGPITFNYTDYTGGLPSLVLNKYSWTKVANVIFIDQPVGAGFSYSTTLEGRNSSDTKAAQDAYTFLRKWLINHPQFLGNELYIGGDSYSGIIVPLLVTNILKGLEAGLRPKMELQGYLLGNPVTDNFHDENARIPYVHRMNLISDEYYEDAKTYCGGNYVDVNENNTECVTTMNTIEDCLLQINLCQILEPQCAFASRKKTEILEWDRRVQEAETVRHLLSEDTPMPALKCRGYHYVFAYKWMNDKSVQDALNVRAGTVENWSRCPKTFPYYTEELSSVVSYHKNLTTTGLRALVYSGDHDISIPWIATLGWIESLGVSVFDAWRAWYHDGQIAGYQVKFMNDHFRLTYVTVKGAGHTAPEYKPKESLAMIDRYLARYPI</sequence>
<dbReference type="Gene3D" id="3.40.50.1820">
    <property type="entry name" value="alpha/beta hydrolase"/>
    <property type="match status" value="1"/>
</dbReference>
<evidence type="ECO:0000256" key="5">
    <source>
        <dbReference type="ARBA" id="ARBA00023180"/>
    </source>
</evidence>